<organism evidence="2 3">
    <name type="scientific">Blastococcus brunescens</name>
    <dbReference type="NCBI Taxonomy" id="1564165"/>
    <lineage>
        <taxon>Bacteria</taxon>
        <taxon>Bacillati</taxon>
        <taxon>Actinomycetota</taxon>
        <taxon>Actinomycetes</taxon>
        <taxon>Geodermatophilales</taxon>
        <taxon>Geodermatophilaceae</taxon>
        <taxon>Blastococcus</taxon>
    </lineage>
</organism>
<feature type="compositionally biased region" description="Low complexity" evidence="1">
    <location>
        <begin position="35"/>
        <end position="51"/>
    </location>
</feature>
<evidence type="ECO:0000313" key="2">
    <source>
        <dbReference type="EMBL" id="WRL67371.1"/>
    </source>
</evidence>
<proteinExistence type="predicted"/>
<dbReference type="RefSeq" id="WP_324278678.1">
    <property type="nucleotide sequence ID" value="NZ_CP141261.1"/>
</dbReference>
<feature type="region of interest" description="Disordered" evidence="1">
    <location>
        <begin position="1"/>
        <end position="51"/>
    </location>
</feature>
<sequence>MHDPAFGEDIPVKPYDPAPAAPAAAGTPWRSSGRCSCWPASSSASCSADRS</sequence>
<evidence type="ECO:0000313" key="3">
    <source>
        <dbReference type="Proteomes" id="UP001324287"/>
    </source>
</evidence>
<name>A0ABZ1BAR7_9ACTN</name>
<gene>
    <name evidence="2" type="ORF">U6N30_12380</name>
</gene>
<protein>
    <submittedName>
        <fullName evidence="2">Uncharacterized protein</fullName>
    </submittedName>
</protein>
<dbReference type="EMBL" id="CP141261">
    <property type="protein sequence ID" value="WRL67371.1"/>
    <property type="molecule type" value="Genomic_DNA"/>
</dbReference>
<dbReference type="Proteomes" id="UP001324287">
    <property type="component" value="Chromosome"/>
</dbReference>
<reference evidence="2 3" key="1">
    <citation type="submission" date="2023-12" db="EMBL/GenBank/DDBJ databases">
        <title>Blastococcus brunescens sp. nov., an actonobacterium isolated from sandstone collected in sahara desert.</title>
        <authorList>
            <person name="Gtari M."/>
            <person name="Ghodhbane F."/>
        </authorList>
    </citation>
    <scope>NUCLEOTIDE SEQUENCE [LARGE SCALE GENOMIC DNA]</scope>
    <source>
        <strain evidence="2 3">BMG 8361</strain>
    </source>
</reference>
<accession>A0ABZ1BAR7</accession>
<keyword evidence="3" id="KW-1185">Reference proteome</keyword>
<evidence type="ECO:0000256" key="1">
    <source>
        <dbReference type="SAM" id="MobiDB-lite"/>
    </source>
</evidence>